<feature type="non-terminal residue" evidence="1">
    <location>
        <position position="1"/>
    </location>
</feature>
<comment type="caution">
    <text evidence="1">The sequence shown here is derived from an EMBL/GenBank/DDBJ whole genome shotgun (WGS) entry which is preliminary data.</text>
</comment>
<accession>A0A8S9SG13</accession>
<evidence type="ECO:0000313" key="1">
    <source>
        <dbReference type="EMBL" id="KAF3600421.1"/>
    </source>
</evidence>
<evidence type="ECO:0000313" key="2">
    <source>
        <dbReference type="Proteomes" id="UP000712600"/>
    </source>
</evidence>
<dbReference type="InterPro" id="IPR025659">
    <property type="entry name" value="Tubby-like_C"/>
</dbReference>
<reference evidence="1" key="1">
    <citation type="submission" date="2019-12" db="EMBL/GenBank/DDBJ databases">
        <title>Genome sequencing and annotation of Brassica cretica.</title>
        <authorList>
            <person name="Studholme D.J."/>
            <person name="Sarris P."/>
        </authorList>
    </citation>
    <scope>NUCLEOTIDE SEQUENCE</scope>
    <source>
        <strain evidence="1">PFS-109/04</strain>
        <tissue evidence="1">Leaf</tissue>
    </source>
</reference>
<dbReference type="SUPFAM" id="SSF54518">
    <property type="entry name" value="Tubby C-terminal domain-like"/>
    <property type="match status" value="1"/>
</dbReference>
<proteinExistence type="predicted"/>
<dbReference type="EMBL" id="QGKX02000004">
    <property type="protein sequence ID" value="KAF3600421.1"/>
    <property type="molecule type" value="Genomic_DNA"/>
</dbReference>
<name>A0A8S9SG13_BRACR</name>
<dbReference type="AlphaFoldDB" id="A0A8S9SG13"/>
<gene>
    <name evidence="1" type="ORF">F2Q69_00038783</name>
</gene>
<dbReference type="Proteomes" id="UP000712600">
    <property type="component" value="Unassembled WGS sequence"/>
</dbReference>
<sequence length="148" mass="17373">VTVHDGVSESPDRYDTFDLSDNLIFAIDGGIRNIRRKRVLCDYTGIPLPSMKTMIKNKNKKNIELYFGTYSCYIGYFFKLFEPIHNTLLAEVVHDFSWGGLICRFRICRRVTCNRRKYVQSTLDKISTSLSWFHICILFKIRSENDEL</sequence>
<protein>
    <submittedName>
        <fullName evidence="1">Uncharacterized protein</fullName>
    </submittedName>
</protein>
<organism evidence="1 2">
    <name type="scientific">Brassica cretica</name>
    <name type="common">Mustard</name>
    <dbReference type="NCBI Taxonomy" id="69181"/>
    <lineage>
        <taxon>Eukaryota</taxon>
        <taxon>Viridiplantae</taxon>
        <taxon>Streptophyta</taxon>
        <taxon>Embryophyta</taxon>
        <taxon>Tracheophyta</taxon>
        <taxon>Spermatophyta</taxon>
        <taxon>Magnoliopsida</taxon>
        <taxon>eudicotyledons</taxon>
        <taxon>Gunneridae</taxon>
        <taxon>Pentapetalae</taxon>
        <taxon>rosids</taxon>
        <taxon>malvids</taxon>
        <taxon>Brassicales</taxon>
        <taxon>Brassicaceae</taxon>
        <taxon>Brassiceae</taxon>
        <taxon>Brassica</taxon>
    </lineage>
</organism>